<proteinExistence type="predicted"/>
<dbReference type="Proteomes" id="UP001556631">
    <property type="component" value="Unassembled WGS sequence"/>
</dbReference>
<accession>A0ABV3SYM2</accession>
<protein>
    <submittedName>
        <fullName evidence="2">Uncharacterized protein</fullName>
    </submittedName>
</protein>
<gene>
    <name evidence="2" type="ORF">AB3X52_10520</name>
</gene>
<sequence length="62" mass="7161">MTSVWVSTWWIWIFGAFIVLAILAGGVQIWAAFMDRRVGRKVENDTDRLHPHGDGDLHEPRE</sequence>
<keyword evidence="3" id="KW-1185">Reference proteome</keyword>
<feature type="transmembrane region" description="Helical" evidence="1">
    <location>
        <begin position="12"/>
        <end position="33"/>
    </location>
</feature>
<evidence type="ECO:0000256" key="1">
    <source>
        <dbReference type="SAM" id="Phobius"/>
    </source>
</evidence>
<comment type="caution">
    <text evidence="2">The sequence shown here is derived from an EMBL/GenBank/DDBJ whole genome shotgun (WGS) entry which is preliminary data.</text>
</comment>
<dbReference type="EMBL" id="JBFPJR010000015">
    <property type="protein sequence ID" value="MEX0428052.1"/>
    <property type="molecule type" value="Genomic_DNA"/>
</dbReference>
<keyword evidence="1" id="KW-1133">Transmembrane helix</keyword>
<evidence type="ECO:0000313" key="2">
    <source>
        <dbReference type="EMBL" id="MEX0428052.1"/>
    </source>
</evidence>
<evidence type="ECO:0000313" key="3">
    <source>
        <dbReference type="Proteomes" id="UP001556631"/>
    </source>
</evidence>
<name>A0ABV3SYM2_9ACTN</name>
<keyword evidence="1" id="KW-0472">Membrane</keyword>
<dbReference type="RefSeq" id="WP_367994004.1">
    <property type="nucleotide sequence ID" value="NZ_JBFPJR010000015.1"/>
</dbReference>
<reference evidence="2 3" key="1">
    <citation type="submission" date="2024-07" db="EMBL/GenBank/DDBJ databases">
        <authorList>
            <person name="Lee S."/>
            <person name="Kang M."/>
        </authorList>
    </citation>
    <scope>NUCLEOTIDE SEQUENCE [LARGE SCALE GENOMIC DNA]</scope>
    <source>
        <strain evidence="2 3">DS6</strain>
    </source>
</reference>
<keyword evidence="1" id="KW-0812">Transmembrane</keyword>
<organism evidence="2 3">
    <name type="scientific">Nocardioides eburneus</name>
    <dbReference type="NCBI Taxonomy" id="3231482"/>
    <lineage>
        <taxon>Bacteria</taxon>
        <taxon>Bacillati</taxon>
        <taxon>Actinomycetota</taxon>
        <taxon>Actinomycetes</taxon>
        <taxon>Propionibacteriales</taxon>
        <taxon>Nocardioidaceae</taxon>
        <taxon>Nocardioides</taxon>
    </lineage>
</organism>